<evidence type="ECO:0000313" key="3">
    <source>
        <dbReference type="Proteomes" id="UP001209885"/>
    </source>
</evidence>
<sequence>MKKPLQNIILIIVIIFTVSVFDVKSQITKIGFELTSDVKRITIPFEKYNNLIIVPVLLNETIPLKFILDTGVRNAILTEKTICDLIEMEYDRQVFISDASGTHVISAFVASNNTLALPGVKGHSQALLVLENDYLKLKNNIGIDVHGILGYELFKNFVVQIDYDDEEIILHDPEYFKPRRSYEEFNMEITEGKPYIFAPISVDDSTKVECKLMIDTGASHSLMLSTESHNKIEVPEENIESVIGRGLGGYINGNLGRIAEMRLKEYGLDEVIASFPEGDAYLEATKNDERNGTIGGGILNRFTVVFDYQNNKLYLRKNKFFNDPFELNMTGLEVMADGPHLNEVTIHYVRKDSPADRAGIVAGDKILKINSSNVENMELWEVSELFSRKEGKKLKIVLQRGEETFKRKIELERVL</sequence>
<proteinExistence type="predicted"/>
<protein>
    <submittedName>
        <fullName evidence="2">Aspartyl protease family protein</fullName>
    </submittedName>
</protein>
<organism evidence="2 3">
    <name type="scientific">Mangrovivirga halotolerans</name>
    <dbReference type="NCBI Taxonomy" id="2993936"/>
    <lineage>
        <taxon>Bacteria</taxon>
        <taxon>Pseudomonadati</taxon>
        <taxon>Bacteroidota</taxon>
        <taxon>Cytophagia</taxon>
        <taxon>Cytophagales</taxon>
        <taxon>Mangrovivirgaceae</taxon>
        <taxon>Mangrovivirga</taxon>
    </lineage>
</organism>
<dbReference type="InterPro" id="IPR021109">
    <property type="entry name" value="Peptidase_aspartic_dom_sf"/>
</dbReference>
<dbReference type="Pfam" id="PF17820">
    <property type="entry name" value="PDZ_6"/>
    <property type="match status" value="1"/>
</dbReference>
<dbReference type="RefSeq" id="WP_266057228.1">
    <property type="nucleotide sequence ID" value="NZ_JAPFQN010000006.1"/>
</dbReference>
<dbReference type="Gene3D" id="2.30.42.10">
    <property type="match status" value="1"/>
</dbReference>
<dbReference type="Pfam" id="PF13650">
    <property type="entry name" value="Asp_protease_2"/>
    <property type="match status" value="2"/>
</dbReference>
<dbReference type="EMBL" id="JAPFQN010000006">
    <property type="protein sequence ID" value="MCX2744747.1"/>
    <property type="molecule type" value="Genomic_DNA"/>
</dbReference>
<keyword evidence="2" id="KW-0645">Protease</keyword>
<dbReference type="GO" id="GO:0006508">
    <property type="term" value="P:proteolysis"/>
    <property type="evidence" value="ECO:0007669"/>
    <property type="project" value="UniProtKB-KW"/>
</dbReference>
<evidence type="ECO:0000313" key="2">
    <source>
        <dbReference type="EMBL" id="MCX2744747.1"/>
    </source>
</evidence>
<dbReference type="InterPro" id="IPR036034">
    <property type="entry name" value="PDZ_sf"/>
</dbReference>
<gene>
    <name evidence="2" type="ORF">OO013_12765</name>
</gene>
<name>A0ABT3RT47_9BACT</name>
<dbReference type="SMART" id="SM00228">
    <property type="entry name" value="PDZ"/>
    <property type="match status" value="1"/>
</dbReference>
<evidence type="ECO:0000259" key="1">
    <source>
        <dbReference type="PROSITE" id="PS50106"/>
    </source>
</evidence>
<reference evidence="2 3" key="1">
    <citation type="submission" date="2022-11" db="EMBL/GenBank/DDBJ databases">
        <title>The characterization of three novel Bacteroidetes species and genomic analysis of their roles in tidal elemental geochemical cycles.</title>
        <authorList>
            <person name="Ma K."/>
        </authorList>
    </citation>
    <scope>NUCLEOTIDE SEQUENCE [LARGE SCALE GENOMIC DNA]</scope>
    <source>
        <strain evidence="2 3">M17</strain>
    </source>
</reference>
<feature type="domain" description="PDZ" evidence="1">
    <location>
        <begin position="312"/>
        <end position="386"/>
    </location>
</feature>
<dbReference type="GO" id="GO:0008233">
    <property type="term" value="F:peptidase activity"/>
    <property type="evidence" value="ECO:0007669"/>
    <property type="project" value="UniProtKB-KW"/>
</dbReference>
<keyword evidence="3" id="KW-1185">Reference proteome</keyword>
<keyword evidence="2" id="KW-0378">Hydrolase</keyword>
<dbReference type="Gene3D" id="2.40.70.10">
    <property type="entry name" value="Acid Proteases"/>
    <property type="match status" value="2"/>
</dbReference>
<dbReference type="InterPro" id="IPR001478">
    <property type="entry name" value="PDZ"/>
</dbReference>
<comment type="caution">
    <text evidence="2">The sequence shown here is derived from an EMBL/GenBank/DDBJ whole genome shotgun (WGS) entry which is preliminary data.</text>
</comment>
<accession>A0ABT3RT47</accession>
<dbReference type="SUPFAM" id="SSF50156">
    <property type="entry name" value="PDZ domain-like"/>
    <property type="match status" value="1"/>
</dbReference>
<dbReference type="PROSITE" id="PS50106">
    <property type="entry name" value="PDZ"/>
    <property type="match status" value="1"/>
</dbReference>
<dbReference type="InterPro" id="IPR041489">
    <property type="entry name" value="PDZ_6"/>
</dbReference>
<dbReference type="Proteomes" id="UP001209885">
    <property type="component" value="Unassembled WGS sequence"/>
</dbReference>